<dbReference type="EMBL" id="SKBQ01000065">
    <property type="protein sequence ID" value="TPX09567.1"/>
    <property type="molecule type" value="Genomic_DNA"/>
</dbReference>
<dbReference type="GO" id="GO:0006357">
    <property type="term" value="P:regulation of transcription by RNA polymerase II"/>
    <property type="evidence" value="ECO:0007669"/>
    <property type="project" value="UniProtKB-UniRule"/>
</dbReference>
<dbReference type="SUPFAM" id="SSF46785">
    <property type="entry name" value="Winged helix' DNA-binding domain"/>
    <property type="match status" value="1"/>
</dbReference>
<accession>A0A507AQ78</accession>
<comment type="subunit">
    <text evidence="2">Homotrimer.</text>
</comment>
<comment type="similarity">
    <text evidence="11">Belongs to the SKN7 family.</text>
</comment>
<protein>
    <recommendedName>
        <fullName evidence="12">Transcription factor</fullName>
    </recommendedName>
</protein>
<evidence type="ECO:0000256" key="3">
    <source>
        <dbReference type="ARBA" id="ARBA00022553"/>
    </source>
</evidence>
<dbReference type="OrthoDB" id="424572at2759"/>
<dbReference type="InterPro" id="IPR001789">
    <property type="entry name" value="Sig_transdc_resp-reg_receiver"/>
</dbReference>
<feature type="region of interest" description="Disordered" evidence="14">
    <location>
        <begin position="608"/>
        <end position="629"/>
    </location>
</feature>
<comment type="caution">
    <text evidence="16">The sequence shown here is derived from an EMBL/GenBank/DDBJ whole genome shotgun (WGS) entry which is preliminary data.</text>
</comment>
<dbReference type="SUPFAM" id="SSF52172">
    <property type="entry name" value="CheY-like"/>
    <property type="match status" value="1"/>
</dbReference>
<evidence type="ECO:0000313" key="16">
    <source>
        <dbReference type="EMBL" id="TPX09567.1"/>
    </source>
</evidence>
<dbReference type="FunFam" id="3.40.50.2300:FF:000212">
    <property type="entry name" value="Stress response regulator/HFS transcription factor"/>
    <property type="match status" value="1"/>
</dbReference>
<proteinExistence type="inferred from homology"/>
<keyword evidence="3 13" id="KW-0597">Phosphoprotein</keyword>
<dbReference type="InParanoid" id="A0A507AQ78"/>
<evidence type="ECO:0000256" key="13">
    <source>
        <dbReference type="PROSITE-ProRule" id="PRU00169"/>
    </source>
</evidence>
<dbReference type="GO" id="GO:0005634">
    <property type="term" value="C:nucleus"/>
    <property type="evidence" value="ECO:0007669"/>
    <property type="project" value="UniProtKB-SubCell"/>
</dbReference>
<evidence type="ECO:0000256" key="12">
    <source>
        <dbReference type="PIRNR" id="PIRNR002595"/>
    </source>
</evidence>
<dbReference type="PIRSF" id="PIRSF002595">
    <property type="entry name" value="RR_SKN7"/>
    <property type="match status" value="1"/>
</dbReference>
<evidence type="ECO:0000256" key="2">
    <source>
        <dbReference type="ARBA" id="ARBA00011233"/>
    </source>
</evidence>
<evidence type="ECO:0000256" key="7">
    <source>
        <dbReference type="ARBA" id="ARBA00023125"/>
    </source>
</evidence>
<dbReference type="STRING" id="1093900.A0A507AQ78"/>
<sequence>MPPEGEMAAQGAANNSSDFVRKLYKMLEDPAYSHIVRWGNEGDSFVVLENEKFTKTILPKHFKHSNFASFVRQLNKYDFHKVRQNEENGQSPYGPGAWEFKHPEFHQNKRDNLDNIRRKAPAPRKAPAAEESFPAAQQIVLLNEQLVATQHQVQALQEQYMWITHTNKLLADEVLTLQKAVKAQSQVHHELISHLNNADERRRNSRHSQHSSHSSHSGPTFHSGGMNMLPDAADEPPPELRRAREILNGIAHDPAADRELERINAMMQTGSPPDSATSSIMYNPPNSAAMPVVADNVGDMKHMVYPMGQTAGIDPFHADHINNIPYTRPLSNPNTIADVPAQITPPPAKDAGGSLWGQRKPKILLVEDDKTCARIGAKFLSQVEASVDIARDGSEAVSNVNANPDKYDLIFMDIIMPVFDGVSATACIRMVQARIPIIAMTSNIRGEDIATYFQWGMNDVLAKPFTKDGMVRILKKHLSYLLKNPPGPGEDLGPNGGMQAPAGYASASMTMGPGGQAGMATAGGQMKFETTPIQSPAATTASWHSPGGGQIAQASPNLEATSYMNAVNVNGSSQMPITPGGTHRPQFQGGMVPHVGTPPIRSMPEGMGMEGPPEKRQRMYGPGQVQYGQ</sequence>
<gene>
    <name evidence="16" type="ORF">E0L32_009168</name>
</gene>
<evidence type="ECO:0000313" key="17">
    <source>
        <dbReference type="Proteomes" id="UP000319257"/>
    </source>
</evidence>
<dbReference type="InterPro" id="IPR000232">
    <property type="entry name" value="HSF_DNA-bd"/>
</dbReference>
<name>A0A507AQ78_9PEZI</name>
<evidence type="ECO:0000256" key="9">
    <source>
        <dbReference type="ARBA" id="ARBA00023242"/>
    </source>
</evidence>
<dbReference type="PROSITE" id="PS50110">
    <property type="entry name" value="RESPONSE_REGULATORY"/>
    <property type="match status" value="1"/>
</dbReference>
<evidence type="ECO:0000259" key="15">
    <source>
        <dbReference type="PROSITE" id="PS50110"/>
    </source>
</evidence>
<dbReference type="InterPro" id="IPR011006">
    <property type="entry name" value="CheY-like_superfamily"/>
</dbReference>
<dbReference type="Pfam" id="PF00072">
    <property type="entry name" value="Response_reg"/>
    <property type="match status" value="1"/>
</dbReference>
<feature type="modified residue" description="4-aspartylphosphate" evidence="13">
    <location>
        <position position="413"/>
    </location>
</feature>
<dbReference type="AlphaFoldDB" id="A0A507AQ78"/>
<evidence type="ECO:0000256" key="14">
    <source>
        <dbReference type="SAM" id="MobiDB-lite"/>
    </source>
</evidence>
<dbReference type="GO" id="GO:0003700">
    <property type="term" value="F:DNA-binding transcription factor activity"/>
    <property type="evidence" value="ECO:0007669"/>
    <property type="project" value="UniProtKB-UniRule"/>
</dbReference>
<dbReference type="Proteomes" id="UP000319257">
    <property type="component" value="Unassembled WGS sequence"/>
</dbReference>
<keyword evidence="9 12" id="KW-0539">Nucleus</keyword>
<dbReference type="Gene3D" id="1.10.10.10">
    <property type="entry name" value="Winged helix-like DNA-binding domain superfamily/Winged helix DNA-binding domain"/>
    <property type="match status" value="1"/>
</dbReference>
<evidence type="ECO:0000256" key="10">
    <source>
        <dbReference type="ARBA" id="ARBA00057149"/>
    </source>
</evidence>
<keyword evidence="5 12" id="KW-0805">Transcription regulation</keyword>
<dbReference type="SMART" id="SM00415">
    <property type="entry name" value="HSF"/>
    <property type="match status" value="1"/>
</dbReference>
<keyword evidence="17" id="KW-1185">Reference proteome</keyword>
<dbReference type="CDD" id="cd17546">
    <property type="entry name" value="REC_hyHK_CKI1_RcsC-like"/>
    <property type="match status" value="1"/>
</dbReference>
<feature type="domain" description="Response regulatory" evidence="15">
    <location>
        <begin position="362"/>
        <end position="478"/>
    </location>
</feature>
<evidence type="ECO:0000256" key="6">
    <source>
        <dbReference type="ARBA" id="ARBA00023054"/>
    </source>
</evidence>
<keyword evidence="4" id="KW-0902">Two-component regulatory system</keyword>
<dbReference type="PRINTS" id="PR00056">
    <property type="entry name" value="HSFDOMAIN"/>
</dbReference>
<dbReference type="PANTHER" id="PTHR10015">
    <property type="entry name" value="HEAT SHOCK TRANSCRIPTION FACTOR"/>
    <property type="match status" value="1"/>
</dbReference>
<dbReference type="Pfam" id="PF00447">
    <property type="entry name" value="HSF_DNA-bind"/>
    <property type="match status" value="1"/>
</dbReference>
<comment type="function">
    <text evidence="10">Transcription factor that is part of a SLN1-YPD1-SKN7 two-component regulatory system, which controls gene expression in response to changes in the osmolarity of the extracellular environment. Under low osmotic conditions, phosphorylated and activated by the phosphorelay intermediate protein YPD1. Also activated in response to oxidative stress, independent on the two-component regulatory system. Regulates heat shock genes in response to oxidative stress and genes involved in cell wall integrity in response to osmotic changes.</text>
</comment>
<dbReference type="InterPro" id="IPR036390">
    <property type="entry name" value="WH_DNA-bd_sf"/>
</dbReference>
<comment type="subcellular location">
    <subcellularLocation>
        <location evidence="1 12">Nucleus</location>
    </subcellularLocation>
</comment>
<evidence type="ECO:0000256" key="5">
    <source>
        <dbReference type="ARBA" id="ARBA00023015"/>
    </source>
</evidence>
<evidence type="ECO:0000256" key="11">
    <source>
        <dbReference type="ARBA" id="ARBA00061465"/>
    </source>
</evidence>
<evidence type="ECO:0000256" key="1">
    <source>
        <dbReference type="ARBA" id="ARBA00004123"/>
    </source>
</evidence>
<keyword evidence="8 12" id="KW-0804">Transcription</keyword>
<dbReference type="GO" id="GO:0043565">
    <property type="term" value="F:sequence-specific DNA binding"/>
    <property type="evidence" value="ECO:0007669"/>
    <property type="project" value="InterPro"/>
</dbReference>
<dbReference type="PANTHER" id="PTHR10015:SF361">
    <property type="entry name" value="TRANSCRIPTION FACTOR SKN7"/>
    <property type="match status" value="1"/>
</dbReference>
<dbReference type="Gene3D" id="3.40.50.2300">
    <property type="match status" value="1"/>
</dbReference>
<dbReference type="InterPro" id="IPR036388">
    <property type="entry name" value="WH-like_DNA-bd_sf"/>
</dbReference>
<dbReference type="SMART" id="SM00448">
    <property type="entry name" value="REC"/>
    <property type="match status" value="1"/>
</dbReference>
<dbReference type="InterPro" id="IPR014402">
    <property type="entry name" value="Sig_transdc_resp-reg_Skn7"/>
</dbReference>
<dbReference type="FunFam" id="1.10.10.10:FF:000380">
    <property type="entry name" value="Transcription factor SKN7"/>
    <property type="match status" value="1"/>
</dbReference>
<evidence type="ECO:0000256" key="8">
    <source>
        <dbReference type="ARBA" id="ARBA00023163"/>
    </source>
</evidence>
<feature type="region of interest" description="Disordered" evidence="14">
    <location>
        <begin position="196"/>
        <end position="237"/>
    </location>
</feature>
<dbReference type="RefSeq" id="XP_030991278.1">
    <property type="nucleotide sequence ID" value="XM_031144103.1"/>
</dbReference>
<keyword evidence="6" id="KW-0175">Coiled coil</keyword>
<dbReference type="GeneID" id="41976615"/>
<evidence type="ECO:0000256" key="4">
    <source>
        <dbReference type="ARBA" id="ARBA00023012"/>
    </source>
</evidence>
<dbReference type="PROSITE" id="PS00434">
    <property type="entry name" value="HSF_DOMAIN"/>
    <property type="match status" value="1"/>
</dbReference>
<keyword evidence="7 12" id="KW-0238">DNA-binding</keyword>
<organism evidence="16 17">
    <name type="scientific">Thyridium curvatum</name>
    <dbReference type="NCBI Taxonomy" id="1093900"/>
    <lineage>
        <taxon>Eukaryota</taxon>
        <taxon>Fungi</taxon>
        <taxon>Dikarya</taxon>
        <taxon>Ascomycota</taxon>
        <taxon>Pezizomycotina</taxon>
        <taxon>Sordariomycetes</taxon>
        <taxon>Sordariomycetidae</taxon>
        <taxon>Thyridiales</taxon>
        <taxon>Thyridiaceae</taxon>
        <taxon>Thyridium</taxon>
    </lineage>
</organism>
<dbReference type="FunCoup" id="A0A507AQ78">
    <property type="interactions" value="714"/>
</dbReference>
<reference evidence="16 17" key="1">
    <citation type="submission" date="2019-06" db="EMBL/GenBank/DDBJ databases">
        <title>Draft genome sequence of the filamentous fungus Phialemoniopsis curvata isolated from diesel fuel.</title>
        <authorList>
            <person name="Varaljay V.A."/>
            <person name="Lyon W.J."/>
            <person name="Crouch A.L."/>
            <person name="Drake C.E."/>
            <person name="Hollomon J.M."/>
            <person name="Nadeau L.J."/>
            <person name="Nunn H.S."/>
            <person name="Stevenson B.S."/>
            <person name="Bojanowski C.L."/>
            <person name="Crookes-Goodson W.J."/>
        </authorList>
    </citation>
    <scope>NUCLEOTIDE SEQUENCE [LARGE SCALE GENOMIC DNA]</scope>
    <source>
        <strain evidence="16 17">D216</strain>
    </source>
</reference>
<dbReference type="GO" id="GO:0000156">
    <property type="term" value="F:phosphorelay response regulator activity"/>
    <property type="evidence" value="ECO:0007669"/>
    <property type="project" value="InterPro"/>
</dbReference>